<evidence type="ECO:0000313" key="8">
    <source>
        <dbReference type="EMBL" id="CEK68220.1"/>
    </source>
</evidence>
<reference evidence="8" key="1">
    <citation type="submission" date="2014-12" db="EMBL/GenBank/DDBJ databases">
        <title>Insight into the proteome of Arion vulgaris.</title>
        <authorList>
            <person name="Aradska J."/>
            <person name="Bulat T."/>
            <person name="Smidak R."/>
            <person name="Sarate P."/>
            <person name="Gangsoo J."/>
            <person name="Sialana F."/>
            <person name="Bilban M."/>
            <person name="Lubec G."/>
        </authorList>
    </citation>
    <scope>NUCLEOTIDE SEQUENCE</scope>
    <source>
        <tissue evidence="8">Skin</tissue>
    </source>
</reference>
<evidence type="ECO:0000256" key="5">
    <source>
        <dbReference type="ARBA" id="ARBA00023242"/>
    </source>
</evidence>
<sequence length="192" mass="21974">TTLLPSYSLPYINPTFQTEPSFNNKNETISLIRIPIKDSSDTMNAKLINLPESSTSSFQIISQPVQVYKNIAQDSESVASTSCEDSKSMIMIPVSQSEMLYNMTEERDRPFECGECGKKFLKNDHLRSHMTIHTGDRPFICSLCCKTFGRSTILKKHMKTHMKQCKICDATFSHKYELDLHKDVHRKSTCHQ</sequence>
<keyword evidence="1" id="KW-0479">Metal-binding</keyword>
<keyword evidence="3 6" id="KW-0863">Zinc-finger</keyword>
<feature type="domain" description="C2H2-type" evidence="7">
    <location>
        <begin position="163"/>
        <end position="185"/>
    </location>
</feature>
<dbReference type="PROSITE" id="PS50157">
    <property type="entry name" value="ZINC_FINGER_C2H2_2"/>
    <property type="match status" value="3"/>
</dbReference>
<organism evidence="8">
    <name type="scientific">Arion vulgaris</name>
    <dbReference type="NCBI Taxonomy" id="1028688"/>
    <lineage>
        <taxon>Eukaryota</taxon>
        <taxon>Metazoa</taxon>
        <taxon>Spiralia</taxon>
        <taxon>Lophotrochozoa</taxon>
        <taxon>Mollusca</taxon>
        <taxon>Gastropoda</taxon>
        <taxon>Heterobranchia</taxon>
        <taxon>Euthyneura</taxon>
        <taxon>Panpulmonata</taxon>
        <taxon>Eupulmonata</taxon>
        <taxon>Stylommatophora</taxon>
        <taxon>Helicina</taxon>
        <taxon>Arionoidea</taxon>
        <taxon>Arionidae</taxon>
        <taxon>Arion</taxon>
    </lineage>
</organism>
<keyword evidence="2" id="KW-0677">Repeat</keyword>
<dbReference type="PROSITE" id="PS00028">
    <property type="entry name" value="ZINC_FINGER_C2H2_1"/>
    <property type="match status" value="3"/>
</dbReference>
<name>A0A0B6ZKD5_9EUPU</name>
<dbReference type="GO" id="GO:0000981">
    <property type="term" value="F:DNA-binding transcription factor activity, RNA polymerase II-specific"/>
    <property type="evidence" value="ECO:0007669"/>
    <property type="project" value="TreeGrafter"/>
</dbReference>
<feature type="non-terminal residue" evidence="8">
    <location>
        <position position="1"/>
    </location>
</feature>
<evidence type="ECO:0000256" key="1">
    <source>
        <dbReference type="ARBA" id="ARBA00022723"/>
    </source>
</evidence>
<dbReference type="GO" id="GO:0000978">
    <property type="term" value="F:RNA polymerase II cis-regulatory region sequence-specific DNA binding"/>
    <property type="evidence" value="ECO:0007669"/>
    <property type="project" value="TreeGrafter"/>
</dbReference>
<proteinExistence type="predicted"/>
<keyword evidence="5" id="KW-0539">Nucleus</keyword>
<evidence type="ECO:0000256" key="3">
    <source>
        <dbReference type="ARBA" id="ARBA00022771"/>
    </source>
</evidence>
<dbReference type="FunFam" id="3.30.160.60:FF:001177">
    <property type="entry name" value="Zinc finger protein 33A"/>
    <property type="match status" value="1"/>
</dbReference>
<evidence type="ECO:0000259" key="7">
    <source>
        <dbReference type="PROSITE" id="PS50157"/>
    </source>
</evidence>
<dbReference type="AlphaFoldDB" id="A0A0B6ZKD5"/>
<feature type="domain" description="C2H2-type" evidence="7">
    <location>
        <begin position="111"/>
        <end position="138"/>
    </location>
</feature>
<dbReference type="Pfam" id="PF13912">
    <property type="entry name" value="zf-C2H2_6"/>
    <property type="match status" value="1"/>
</dbReference>
<dbReference type="PANTHER" id="PTHR23235:SF142">
    <property type="entry name" value="ZINC FINGER PROTEIN 384"/>
    <property type="match status" value="1"/>
</dbReference>
<keyword evidence="4" id="KW-0862">Zinc</keyword>
<dbReference type="PANTHER" id="PTHR23235">
    <property type="entry name" value="KRUEPPEL-LIKE TRANSCRIPTION FACTOR"/>
    <property type="match status" value="1"/>
</dbReference>
<dbReference type="EMBL" id="HACG01021355">
    <property type="protein sequence ID" value="CEK68220.1"/>
    <property type="molecule type" value="Transcribed_RNA"/>
</dbReference>
<dbReference type="GO" id="GO:0008270">
    <property type="term" value="F:zinc ion binding"/>
    <property type="evidence" value="ECO:0007669"/>
    <property type="project" value="UniProtKB-KW"/>
</dbReference>
<dbReference type="InterPro" id="IPR036236">
    <property type="entry name" value="Znf_C2H2_sf"/>
</dbReference>
<dbReference type="InterPro" id="IPR013087">
    <property type="entry name" value="Znf_C2H2_type"/>
</dbReference>
<dbReference type="SUPFAM" id="SSF57667">
    <property type="entry name" value="beta-beta-alpha zinc fingers"/>
    <property type="match status" value="1"/>
</dbReference>
<evidence type="ECO:0000256" key="2">
    <source>
        <dbReference type="ARBA" id="ARBA00022737"/>
    </source>
</evidence>
<gene>
    <name evidence="8" type="primary">ORF65531</name>
</gene>
<dbReference type="Pfam" id="PF00096">
    <property type="entry name" value="zf-C2H2"/>
    <property type="match status" value="1"/>
</dbReference>
<dbReference type="Gene3D" id="3.30.160.60">
    <property type="entry name" value="Classic Zinc Finger"/>
    <property type="match status" value="2"/>
</dbReference>
<evidence type="ECO:0000256" key="4">
    <source>
        <dbReference type="ARBA" id="ARBA00022833"/>
    </source>
</evidence>
<evidence type="ECO:0000256" key="6">
    <source>
        <dbReference type="PROSITE-ProRule" id="PRU00042"/>
    </source>
</evidence>
<dbReference type="SMART" id="SM00355">
    <property type="entry name" value="ZnF_C2H2"/>
    <property type="match status" value="3"/>
</dbReference>
<dbReference type="FunFam" id="3.30.160.60:FF:001049">
    <property type="entry name" value="zinc finger protein 319"/>
    <property type="match status" value="1"/>
</dbReference>
<feature type="domain" description="C2H2-type" evidence="7">
    <location>
        <begin position="139"/>
        <end position="166"/>
    </location>
</feature>
<accession>A0A0B6ZKD5</accession>
<protein>
    <recommendedName>
        <fullName evidence="7">C2H2-type domain-containing protein</fullName>
    </recommendedName>
</protein>